<feature type="non-terminal residue" evidence="1">
    <location>
        <position position="1"/>
    </location>
</feature>
<evidence type="ECO:0000313" key="2">
    <source>
        <dbReference type="Proteomes" id="UP000257109"/>
    </source>
</evidence>
<reference evidence="1" key="1">
    <citation type="submission" date="2018-05" db="EMBL/GenBank/DDBJ databases">
        <title>Draft genome of Mucuna pruriens seed.</title>
        <authorList>
            <person name="Nnadi N.E."/>
            <person name="Vos R."/>
            <person name="Hasami M.H."/>
            <person name="Devisetty U.K."/>
            <person name="Aguiy J.C."/>
        </authorList>
    </citation>
    <scope>NUCLEOTIDE SEQUENCE [LARGE SCALE GENOMIC DNA]</scope>
    <source>
        <strain evidence="1">JCA_2017</strain>
    </source>
</reference>
<dbReference type="Proteomes" id="UP000257109">
    <property type="component" value="Unassembled WGS sequence"/>
</dbReference>
<dbReference type="OrthoDB" id="2783063at2759"/>
<sequence>MEDVVVVDKILCSMAPKYNYIVCSIEKSKDVNMFPLDEHQSSLKASFESFYGCFFVKFMEGEITTTTMAEEEDGINILRKSKLNVINDTNSAIIHLNLTLS</sequence>
<keyword evidence="2" id="KW-1185">Reference proteome</keyword>
<name>A0A371FD07_MUCPR</name>
<evidence type="ECO:0008006" key="3">
    <source>
        <dbReference type="Google" id="ProtNLM"/>
    </source>
</evidence>
<gene>
    <name evidence="1" type="ORF">CR513_43863</name>
</gene>
<protein>
    <recommendedName>
        <fullName evidence="3">Retrovirus-related Pol polyprotein from transposon TNT 1-94</fullName>
    </recommendedName>
</protein>
<comment type="caution">
    <text evidence="1">The sequence shown here is derived from an EMBL/GenBank/DDBJ whole genome shotgun (WGS) entry which is preliminary data.</text>
</comment>
<dbReference type="EMBL" id="QJKJ01009604">
    <property type="protein sequence ID" value="RDX76174.1"/>
    <property type="molecule type" value="Genomic_DNA"/>
</dbReference>
<organism evidence="1 2">
    <name type="scientific">Mucuna pruriens</name>
    <name type="common">Velvet bean</name>
    <name type="synonym">Dolichos pruriens</name>
    <dbReference type="NCBI Taxonomy" id="157652"/>
    <lineage>
        <taxon>Eukaryota</taxon>
        <taxon>Viridiplantae</taxon>
        <taxon>Streptophyta</taxon>
        <taxon>Embryophyta</taxon>
        <taxon>Tracheophyta</taxon>
        <taxon>Spermatophyta</taxon>
        <taxon>Magnoliopsida</taxon>
        <taxon>eudicotyledons</taxon>
        <taxon>Gunneridae</taxon>
        <taxon>Pentapetalae</taxon>
        <taxon>rosids</taxon>
        <taxon>fabids</taxon>
        <taxon>Fabales</taxon>
        <taxon>Fabaceae</taxon>
        <taxon>Papilionoideae</taxon>
        <taxon>50 kb inversion clade</taxon>
        <taxon>NPAAA clade</taxon>
        <taxon>indigoferoid/millettioid clade</taxon>
        <taxon>Phaseoleae</taxon>
        <taxon>Mucuna</taxon>
    </lineage>
</organism>
<accession>A0A371FD07</accession>
<dbReference type="AlphaFoldDB" id="A0A371FD07"/>
<evidence type="ECO:0000313" key="1">
    <source>
        <dbReference type="EMBL" id="RDX76174.1"/>
    </source>
</evidence>
<proteinExistence type="predicted"/>